<dbReference type="InterPro" id="IPR025668">
    <property type="entry name" value="Tnp_DDE_dom"/>
</dbReference>
<evidence type="ECO:0000313" key="1">
    <source>
        <dbReference type="EMBL" id="AOX17212.1"/>
    </source>
</evidence>
<gene>
    <name evidence="1" type="ORF">A0U89_08740</name>
</gene>
<evidence type="ECO:0000313" key="2">
    <source>
        <dbReference type="Proteomes" id="UP000179145"/>
    </source>
</evidence>
<dbReference type="STRING" id="153496.A0U89_08740"/>
<dbReference type="AlphaFoldDB" id="A0A1D8UU96"/>
<dbReference type="Pfam" id="PF13586">
    <property type="entry name" value="DDE_Tnp_1_2"/>
    <property type="match status" value="1"/>
</dbReference>
<proteinExistence type="predicted"/>
<sequence length="121" mass="13799">MGAEKPFLFTLTLGQAHELPSAITLLEALPRRPRYVVCDRGYASNRFREEHCDRGSRPVIPPKRNEPSAACPKWAYRHRHLVENLWTRLKEGRAVATQYEKTAASFISVICIAATEDYLKS</sequence>
<dbReference type="EMBL" id="CP014674">
    <property type="protein sequence ID" value="AOX17212.1"/>
    <property type="molecule type" value="Genomic_DNA"/>
</dbReference>
<accession>A0A1D8UU96</accession>
<protein>
    <submittedName>
        <fullName evidence="1">Transposase</fullName>
    </submittedName>
</protein>
<name>A0A1D8UU96_9PROT</name>
<keyword evidence="2" id="KW-1185">Reference proteome</keyword>
<reference evidence="1 2" key="1">
    <citation type="journal article" date="2016" name="Microb. Cell Fact.">
        <title>Dissection of exopolysaccharide biosynthesis in Kozakia baliensis.</title>
        <authorList>
            <person name="Brandt J.U."/>
            <person name="Jakob F."/>
            <person name="Behr J."/>
            <person name="Geissler A.J."/>
            <person name="Vogel R.F."/>
        </authorList>
    </citation>
    <scope>NUCLEOTIDE SEQUENCE [LARGE SCALE GENOMIC DNA]</scope>
    <source>
        <strain evidence="1 2">DSM 14400</strain>
    </source>
</reference>
<dbReference type="KEGG" id="kba:A0U89_08740"/>
<organism evidence="1 2">
    <name type="scientific">Kozakia baliensis</name>
    <dbReference type="NCBI Taxonomy" id="153496"/>
    <lineage>
        <taxon>Bacteria</taxon>
        <taxon>Pseudomonadati</taxon>
        <taxon>Pseudomonadota</taxon>
        <taxon>Alphaproteobacteria</taxon>
        <taxon>Acetobacterales</taxon>
        <taxon>Acetobacteraceae</taxon>
        <taxon>Kozakia</taxon>
    </lineage>
</organism>
<dbReference type="Proteomes" id="UP000179145">
    <property type="component" value="Chromosome"/>
</dbReference>